<evidence type="ECO:0000256" key="1">
    <source>
        <dbReference type="SAM" id="Phobius"/>
    </source>
</evidence>
<feature type="transmembrane region" description="Helical" evidence="1">
    <location>
        <begin position="12"/>
        <end position="32"/>
    </location>
</feature>
<dbReference type="RefSeq" id="WP_179789423.1">
    <property type="nucleotide sequence ID" value="NZ_BAAARR010000001.1"/>
</dbReference>
<dbReference type="AlphaFoldDB" id="A0A852ZFJ2"/>
<reference evidence="2 3" key="1">
    <citation type="submission" date="2020-07" db="EMBL/GenBank/DDBJ databases">
        <title>Sequencing the genomes of 1000 actinobacteria strains.</title>
        <authorList>
            <person name="Klenk H.-P."/>
        </authorList>
    </citation>
    <scope>NUCLEOTIDE SEQUENCE [LARGE SCALE GENOMIC DNA]</scope>
    <source>
        <strain evidence="2 3">DSM 18448</strain>
    </source>
</reference>
<keyword evidence="1" id="KW-0812">Transmembrane</keyword>
<evidence type="ECO:0000313" key="2">
    <source>
        <dbReference type="EMBL" id="NYH91941.1"/>
    </source>
</evidence>
<keyword evidence="1" id="KW-1133">Transmembrane helix</keyword>
<proteinExistence type="predicted"/>
<evidence type="ECO:0000313" key="3">
    <source>
        <dbReference type="Proteomes" id="UP000579605"/>
    </source>
</evidence>
<sequence>MSYSPMTPEDSLAIARLVVAVLWVLGSLYAWARTGFAHDDPWLLLVVPATGVWWGLVAGFVLGILGLIFESRLLTAYWWWKNRPGKKA</sequence>
<dbReference type="Proteomes" id="UP000579605">
    <property type="component" value="Unassembled WGS sequence"/>
</dbReference>
<dbReference type="EMBL" id="JACBZH010000001">
    <property type="protein sequence ID" value="NYH91941.1"/>
    <property type="molecule type" value="Genomic_DNA"/>
</dbReference>
<gene>
    <name evidence="2" type="ORF">F4554_004579</name>
</gene>
<accession>A0A852ZFJ2</accession>
<feature type="transmembrane region" description="Helical" evidence="1">
    <location>
        <begin position="52"/>
        <end position="80"/>
    </location>
</feature>
<name>A0A852ZFJ2_9ACTN</name>
<comment type="caution">
    <text evidence="2">The sequence shown here is derived from an EMBL/GenBank/DDBJ whole genome shotgun (WGS) entry which is preliminary data.</text>
</comment>
<organism evidence="2 3">
    <name type="scientific">Actinopolymorpha rutila</name>
    <dbReference type="NCBI Taxonomy" id="446787"/>
    <lineage>
        <taxon>Bacteria</taxon>
        <taxon>Bacillati</taxon>
        <taxon>Actinomycetota</taxon>
        <taxon>Actinomycetes</taxon>
        <taxon>Propionibacteriales</taxon>
        <taxon>Actinopolymorphaceae</taxon>
        <taxon>Actinopolymorpha</taxon>
    </lineage>
</organism>
<keyword evidence="1" id="KW-0472">Membrane</keyword>
<keyword evidence="3" id="KW-1185">Reference proteome</keyword>
<protein>
    <submittedName>
        <fullName evidence="2">Thiamine transporter ThiT</fullName>
    </submittedName>
</protein>